<evidence type="ECO:0000313" key="1">
    <source>
        <dbReference type="EMBL" id="AHF79182.1"/>
    </source>
</evidence>
<geneLocation type="plasmid" evidence="1 2">
    <name>pHS1</name>
</geneLocation>
<dbReference type="AlphaFoldDB" id="W0I349"/>
<dbReference type="PATRIC" id="fig|1239307.3.peg.4669"/>
<evidence type="ECO:0000313" key="2">
    <source>
        <dbReference type="Proteomes" id="UP000019028"/>
    </source>
</evidence>
<dbReference type="Proteomes" id="UP000019028">
    <property type="component" value="Plasmid pHS1"/>
</dbReference>
<keyword evidence="1" id="KW-0614">Plasmid</keyword>
<name>W0I349_9GAMM</name>
<sequence>MSAAEMLEFDVPDLDIQFRARLLREQNPDVVEQVLAQLPLKSVLGHVVVSGEAIWMPTRIVHLGRSNMVQRSPGAVYLYAPGQTICLTYGRITESATVNQFAEVPAEDLAQLEKVGTYVWENTVALPRRKVIEINVKRAS</sequence>
<organism evidence="1 2">
    <name type="scientific">Sodalis praecaptivus</name>
    <dbReference type="NCBI Taxonomy" id="1239307"/>
    <lineage>
        <taxon>Bacteria</taxon>
        <taxon>Pseudomonadati</taxon>
        <taxon>Pseudomonadota</taxon>
        <taxon>Gammaproteobacteria</taxon>
        <taxon>Enterobacterales</taxon>
        <taxon>Bruguierivoracaceae</taxon>
        <taxon>Sodalis</taxon>
    </lineage>
</organism>
<dbReference type="RefSeq" id="WP_025424310.1">
    <property type="nucleotide sequence ID" value="NZ_CP006570.1"/>
</dbReference>
<dbReference type="InterPro" id="IPR029000">
    <property type="entry name" value="Cyclophilin-like_dom_sf"/>
</dbReference>
<gene>
    <name evidence="1" type="ORF">Sant_P0136</name>
</gene>
<proteinExistence type="predicted"/>
<dbReference type="Gene3D" id="2.40.100.20">
    <property type="match status" value="1"/>
</dbReference>
<accession>W0I349</accession>
<reference evidence="1 2" key="1">
    <citation type="journal article" date="2014" name="Genome Biol. Evol.">
        <title>Genome degeneration and adaptation in a nascent stage of symbiosis.</title>
        <authorList>
            <person name="Oakeson K.F."/>
            <person name="Gil R."/>
            <person name="Clayton A.L."/>
            <person name="Dunn D.M."/>
            <person name="von Niederhausern A.C."/>
            <person name="Hamil C."/>
            <person name="Aoyagi A."/>
            <person name="Duval B."/>
            <person name="Baca A."/>
            <person name="Silva F.J."/>
            <person name="Vallier A."/>
            <person name="Jackson D.G."/>
            <person name="Latorre A."/>
            <person name="Weiss R.B."/>
            <person name="Heddi A."/>
            <person name="Moya A."/>
            <person name="Dale C."/>
        </authorList>
    </citation>
    <scope>NUCLEOTIDE SEQUENCE [LARGE SCALE GENOMIC DNA]</scope>
    <source>
        <strain evidence="1 2">HS1</strain>
        <plasmid evidence="2">Plasmid pHS1</plasmid>
    </source>
</reference>
<dbReference type="OrthoDB" id="8446022at2"/>
<keyword evidence="2" id="KW-1185">Reference proteome</keyword>
<dbReference type="KEGG" id="sod:Sant_P0136"/>
<protein>
    <submittedName>
        <fullName evidence="1">Uncharacterized protein</fullName>
    </submittedName>
</protein>
<dbReference type="EMBL" id="CP006570">
    <property type="protein sequence ID" value="AHF79182.1"/>
    <property type="molecule type" value="Genomic_DNA"/>
</dbReference>
<dbReference type="SUPFAM" id="SSF50891">
    <property type="entry name" value="Cyclophilin-like"/>
    <property type="match status" value="1"/>
</dbReference>
<dbReference type="HOGENOM" id="CLU_1833890_0_0_6"/>